<reference evidence="1" key="1">
    <citation type="submission" date="2020-05" db="UniProtKB">
        <authorList>
            <consortium name="EnsemblMetazoa"/>
        </authorList>
    </citation>
    <scope>IDENTIFICATION</scope>
    <source>
        <strain evidence="1">Yale</strain>
    </source>
</reference>
<organism evidence="1 2">
    <name type="scientific">Glossina morsitans morsitans</name>
    <name type="common">Savannah tsetse fly</name>
    <dbReference type="NCBI Taxonomy" id="37546"/>
    <lineage>
        <taxon>Eukaryota</taxon>
        <taxon>Metazoa</taxon>
        <taxon>Ecdysozoa</taxon>
        <taxon>Arthropoda</taxon>
        <taxon>Hexapoda</taxon>
        <taxon>Insecta</taxon>
        <taxon>Pterygota</taxon>
        <taxon>Neoptera</taxon>
        <taxon>Endopterygota</taxon>
        <taxon>Diptera</taxon>
        <taxon>Brachycera</taxon>
        <taxon>Muscomorpha</taxon>
        <taxon>Hippoboscoidea</taxon>
        <taxon>Glossinidae</taxon>
        <taxon>Glossina</taxon>
    </lineage>
</organism>
<dbReference type="EnsemblMetazoa" id="GMOY001922-RA">
    <property type="protein sequence ID" value="GMOY001922-PA"/>
    <property type="gene ID" value="GMOY001922"/>
</dbReference>
<dbReference type="EMBL" id="CCAG010000559">
    <property type="status" value="NOT_ANNOTATED_CDS"/>
    <property type="molecule type" value="Genomic_DNA"/>
</dbReference>
<proteinExistence type="predicted"/>
<sequence length="125" mass="13507">MQAVEKKEIDCSSYIPQENLACTGISLPSSKIEQDLNLAAEVIGKDKQKLVDVNDFCENNAARKANDMLHLPDDDILVHFSLTAHSHLANASSLAAGATSLRAQSLKYCPETLCKSSSKAAYKVV</sequence>
<dbReference type="Proteomes" id="UP000092444">
    <property type="component" value="Unassembled WGS sequence"/>
</dbReference>
<name>A0A1B0FE88_GLOMM</name>
<protein>
    <submittedName>
        <fullName evidence="1">Uncharacterized protein</fullName>
    </submittedName>
</protein>
<dbReference type="VEuPathDB" id="VectorBase:GMOY001922"/>
<evidence type="ECO:0000313" key="1">
    <source>
        <dbReference type="EnsemblMetazoa" id="GMOY001922-PA"/>
    </source>
</evidence>
<keyword evidence="2" id="KW-1185">Reference proteome</keyword>
<evidence type="ECO:0000313" key="2">
    <source>
        <dbReference type="Proteomes" id="UP000092444"/>
    </source>
</evidence>
<accession>A0A1B0FE88</accession>
<dbReference type="AlphaFoldDB" id="A0A1B0FE88"/>